<name>A0A8K1GH40_9PASS</name>
<keyword evidence="2" id="KW-1185">Reference proteome</keyword>
<evidence type="ECO:0000313" key="1">
    <source>
        <dbReference type="EMBL" id="TRZ17530.1"/>
    </source>
</evidence>
<gene>
    <name evidence="1" type="ORF">HGM15179_009579</name>
</gene>
<sequence>MDEVVKLLSIIFEKFWQSTEVFTDWKWRNGTPIFKKKKKKNLGNSQAEPASKAQNSIYSTTRTDDWGYKHHEVTPGQIAGPFQWVRNWLDGHCQRVVVNGLMSKQGPLMSGVPQGLESGLAQFSTLVGDMDSGIDSSFTRKAITGIEIDLDFVLCSTAHTTVTRPVQVLFPSPAFWNCFLPLSDA</sequence>
<comment type="caution">
    <text evidence="1">The sequence shown here is derived from an EMBL/GenBank/DDBJ whole genome shotgun (WGS) entry which is preliminary data.</text>
</comment>
<dbReference type="AlphaFoldDB" id="A0A8K1GH40"/>
<reference evidence="1" key="1">
    <citation type="submission" date="2019-04" db="EMBL/GenBank/DDBJ databases">
        <title>Genome assembly of Zosterops borbonicus 15179.</title>
        <authorList>
            <person name="Leroy T."/>
            <person name="Anselmetti Y."/>
            <person name="Tilak M.-K."/>
            <person name="Nabholz B."/>
        </authorList>
    </citation>
    <scope>NUCLEOTIDE SEQUENCE</scope>
    <source>
        <strain evidence="1">HGM_15179</strain>
        <tissue evidence="1">Muscle</tissue>
    </source>
</reference>
<evidence type="ECO:0000313" key="2">
    <source>
        <dbReference type="Proteomes" id="UP000796761"/>
    </source>
</evidence>
<organism evidence="1 2">
    <name type="scientific">Zosterops borbonicus</name>
    <dbReference type="NCBI Taxonomy" id="364589"/>
    <lineage>
        <taxon>Eukaryota</taxon>
        <taxon>Metazoa</taxon>
        <taxon>Chordata</taxon>
        <taxon>Craniata</taxon>
        <taxon>Vertebrata</taxon>
        <taxon>Euteleostomi</taxon>
        <taxon>Archelosauria</taxon>
        <taxon>Archosauria</taxon>
        <taxon>Dinosauria</taxon>
        <taxon>Saurischia</taxon>
        <taxon>Theropoda</taxon>
        <taxon>Coelurosauria</taxon>
        <taxon>Aves</taxon>
        <taxon>Neognathae</taxon>
        <taxon>Neoaves</taxon>
        <taxon>Telluraves</taxon>
        <taxon>Australaves</taxon>
        <taxon>Passeriformes</taxon>
        <taxon>Sylvioidea</taxon>
        <taxon>Zosteropidae</taxon>
        <taxon>Zosterops</taxon>
    </lineage>
</organism>
<proteinExistence type="predicted"/>
<dbReference type="OrthoDB" id="416454at2759"/>
<dbReference type="EMBL" id="SWJQ01000262">
    <property type="protein sequence ID" value="TRZ17530.1"/>
    <property type="molecule type" value="Genomic_DNA"/>
</dbReference>
<dbReference type="Proteomes" id="UP000796761">
    <property type="component" value="Unassembled WGS sequence"/>
</dbReference>
<protein>
    <submittedName>
        <fullName evidence="1">Uncharacterized protein</fullName>
    </submittedName>
</protein>
<accession>A0A8K1GH40</accession>